<reference evidence="8" key="1">
    <citation type="submission" date="2021-01" db="EMBL/GenBank/DDBJ databases">
        <authorList>
            <person name="Corre E."/>
            <person name="Pelletier E."/>
            <person name="Niang G."/>
            <person name="Scheremetjew M."/>
            <person name="Finn R."/>
            <person name="Kale V."/>
            <person name="Holt S."/>
            <person name="Cochrane G."/>
            <person name="Meng A."/>
            <person name="Brown T."/>
            <person name="Cohen L."/>
        </authorList>
    </citation>
    <scope>NUCLEOTIDE SEQUENCE</scope>
    <source>
        <strain evidence="8">GSO104</strain>
    </source>
</reference>
<feature type="transmembrane region" description="Helical" evidence="6">
    <location>
        <begin position="356"/>
        <end position="384"/>
    </location>
</feature>
<keyword evidence="3 6" id="KW-1133">Transmembrane helix</keyword>
<dbReference type="PANTHER" id="PTHR23112">
    <property type="entry name" value="G PROTEIN-COUPLED RECEPTOR 157-RELATED"/>
    <property type="match status" value="1"/>
</dbReference>
<evidence type="ECO:0000313" key="8">
    <source>
        <dbReference type="EMBL" id="CAE4662302.1"/>
    </source>
</evidence>
<proteinExistence type="predicted"/>
<dbReference type="CDD" id="cd00637">
    <property type="entry name" value="7tm_classA_rhodopsin-like"/>
    <property type="match status" value="1"/>
</dbReference>
<name>A0A7S4T168_9STRA</name>
<dbReference type="GO" id="GO:0004930">
    <property type="term" value="F:G protein-coupled receptor activity"/>
    <property type="evidence" value="ECO:0007669"/>
    <property type="project" value="TreeGrafter"/>
</dbReference>
<evidence type="ECO:0000256" key="4">
    <source>
        <dbReference type="ARBA" id="ARBA00023136"/>
    </source>
</evidence>
<keyword evidence="2 6" id="KW-0812">Transmembrane</keyword>
<feature type="transmembrane region" description="Helical" evidence="6">
    <location>
        <begin position="475"/>
        <end position="499"/>
    </location>
</feature>
<protein>
    <recommendedName>
        <fullName evidence="9">G-protein coupled receptors family 1 profile domain-containing protein</fullName>
    </recommendedName>
</protein>
<feature type="signal peptide" evidence="7">
    <location>
        <begin position="1"/>
        <end position="19"/>
    </location>
</feature>
<evidence type="ECO:0000256" key="7">
    <source>
        <dbReference type="SAM" id="SignalP"/>
    </source>
</evidence>
<accession>A0A7S4T168</accession>
<evidence type="ECO:0000256" key="5">
    <source>
        <dbReference type="SAM" id="MobiDB-lite"/>
    </source>
</evidence>
<feature type="transmembrane region" description="Helical" evidence="6">
    <location>
        <begin position="448"/>
        <end position="469"/>
    </location>
</feature>
<dbReference type="GO" id="GO:0005886">
    <property type="term" value="C:plasma membrane"/>
    <property type="evidence" value="ECO:0007669"/>
    <property type="project" value="TreeGrafter"/>
</dbReference>
<feature type="transmembrane region" description="Helical" evidence="6">
    <location>
        <begin position="396"/>
        <end position="417"/>
    </location>
</feature>
<feature type="compositionally biased region" description="Polar residues" evidence="5">
    <location>
        <begin position="569"/>
        <end position="578"/>
    </location>
</feature>
<feature type="region of interest" description="Disordered" evidence="5">
    <location>
        <begin position="540"/>
        <end position="578"/>
    </location>
</feature>
<dbReference type="EMBL" id="HBNS01057740">
    <property type="protein sequence ID" value="CAE4662302.1"/>
    <property type="molecule type" value="Transcribed_RNA"/>
</dbReference>
<comment type="subcellular location">
    <subcellularLocation>
        <location evidence="1">Membrane</location>
        <topology evidence="1">Multi-pass membrane protein</topology>
    </subcellularLocation>
</comment>
<dbReference type="PANTHER" id="PTHR23112:SF0">
    <property type="entry name" value="TRANSMEMBRANE PROTEIN 116"/>
    <property type="match status" value="1"/>
</dbReference>
<dbReference type="Gene3D" id="1.20.1070.10">
    <property type="entry name" value="Rhodopsin 7-helix transmembrane proteins"/>
    <property type="match status" value="1"/>
</dbReference>
<feature type="transmembrane region" description="Helical" evidence="6">
    <location>
        <begin position="311"/>
        <end position="336"/>
    </location>
</feature>
<dbReference type="GO" id="GO:0007189">
    <property type="term" value="P:adenylate cyclase-activating G protein-coupled receptor signaling pathway"/>
    <property type="evidence" value="ECO:0007669"/>
    <property type="project" value="TreeGrafter"/>
</dbReference>
<feature type="chain" id="PRO_5031376276" description="G-protein coupled receptors family 1 profile domain-containing protein" evidence="7">
    <location>
        <begin position="20"/>
        <end position="578"/>
    </location>
</feature>
<feature type="transmembrane region" description="Helical" evidence="6">
    <location>
        <begin position="268"/>
        <end position="291"/>
    </location>
</feature>
<evidence type="ECO:0000256" key="2">
    <source>
        <dbReference type="ARBA" id="ARBA00022692"/>
    </source>
</evidence>
<gene>
    <name evidence="8" type="ORF">DBRI00130_LOCUS41535</name>
</gene>
<evidence type="ECO:0000256" key="1">
    <source>
        <dbReference type="ARBA" id="ARBA00004141"/>
    </source>
</evidence>
<evidence type="ECO:0000256" key="6">
    <source>
        <dbReference type="SAM" id="Phobius"/>
    </source>
</evidence>
<dbReference type="SUPFAM" id="SSF81321">
    <property type="entry name" value="Family A G protein-coupled receptor-like"/>
    <property type="match status" value="1"/>
</dbReference>
<dbReference type="AlphaFoldDB" id="A0A7S4T168"/>
<keyword evidence="4 6" id="KW-0472">Membrane</keyword>
<organism evidence="8">
    <name type="scientific">Ditylum brightwellii</name>
    <dbReference type="NCBI Taxonomy" id="49249"/>
    <lineage>
        <taxon>Eukaryota</taxon>
        <taxon>Sar</taxon>
        <taxon>Stramenopiles</taxon>
        <taxon>Ochrophyta</taxon>
        <taxon>Bacillariophyta</taxon>
        <taxon>Mediophyceae</taxon>
        <taxon>Lithodesmiophycidae</taxon>
        <taxon>Lithodesmiales</taxon>
        <taxon>Lithodesmiaceae</taxon>
        <taxon>Ditylum</taxon>
    </lineage>
</organism>
<keyword evidence="7" id="KW-0732">Signal</keyword>
<feature type="transmembrane region" description="Helical" evidence="6">
    <location>
        <begin position="230"/>
        <end position="256"/>
    </location>
</feature>
<evidence type="ECO:0000256" key="3">
    <source>
        <dbReference type="ARBA" id="ARBA00022989"/>
    </source>
</evidence>
<sequence>MQIHHRILSVLSIPLLCKASPLTCYKNTNLFAGGAETCVKTNSSTDLETESCDSNHHHCMSLIYENGTSTAFGCVSKVEKSDNPIACSSVQMNIDPRVQDCVYCDSDLCNICDADFPAAEELTCNVLPDGAQKLDPWTECVSAPFGFNFFVAPHEPYKCYKGVHHCMSIEEWWGDSGGIQWSYGLPCIIKTDNETNPMTCNFFQVEEERCSYCDENNCNKCGKTAPKPLAIFWIISRTIICLFSIISAAMIISSVCRSKKNRTNIQQRILAAMSVSDVVVTCMFLTGHLWATHYPELPSTSGIGNKTSCMINGVIAWAFVFVSMSYNGSLAFYYLLFIKFNWSQQKLKKVEKWLHFYPFVNGLISIIVDMVQSSGTTIVLPWGICLPVVTASAWKYISSSMAFIVLLNILCLVMIYYHVRKTEKRSSVWASHRSLSTLNKTKLVSKQCLLFFMVLALPWTFVVISALSNHIFQRYIFVIEFLSYFFIPTSGFLNCIVYFRMRYFRLRIEHPDTSKKRIIFGIVRDNLFPCWCKDFTFQSRSSEDGKDLEPALNGDGQDESEAQIDHFTDNSGNENSSH</sequence>
<evidence type="ECO:0008006" key="9">
    <source>
        <dbReference type="Google" id="ProtNLM"/>
    </source>
</evidence>